<evidence type="ECO:0000313" key="4">
    <source>
        <dbReference type="Proteomes" id="UP000075243"/>
    </source>
</evidence>
<dbReference type="Proteomes" id="UP000075243">
    <property type="component" value="Unassembled WGS sequence"/>
</dbReference>
<dbReference type="EMBL" id="KQ485682">
    <property type="protein sequence ID" value="KYP31776.1"/>
    <property type="molecule type" value="Genomic_DNA"/>
</dbReference>
<dbReference type="AlphaFoldDB" id="A0A151QNC4"/>
<evidence type="ECO:0000259" key="2">
    <source>
        <dbReference type="Pfam" id="PF20167"/>
    </source>
</evidence>
<gene>
    <name evidence="3" type="ORF">KK1_047731</name>
</gene>
<dbReference type="Gramene" id="C.cajan_43283.t">
    <property type="protein sequence ID" value="C.cajan_43283.t.cds1"/>
    <property type="gene ID" value="C.cajan_43283"/>
</dbReference>
<organism evidence="3 4">
    <name type="scientific">Cajanus cajan</name>
    <name type="common">Pigeon pea</name>
    <name type="synonym">Cajanus indicus</name>
    <dbReference type="NCBI Taxonomy" id="3821"/>
    <lineage>
        <taxon>Eukaryota</taxon>
        <taxon>Viridiplantae</taxon>
        <taxon>Streptophyta</taxon>
        <taxon>Embryophyta</taxon>
        <taxon>Tracheophyta</taxon>
        <taxon>Spermatophyta</taxon>
        <taxon>Magnoliopsida</taxon>
        <taxon>eudicotyledons</taxon>
        <taxon>Gunneridae</taxon>
        <taxon>Pentapetalae</taxon>
        <taxon>rosids</taxon>
        <taxon>fabids</taxon>
        <taxon>Fabales</taxon>
        <taxon>Fabaceae</taxon>
        <taxon>Papilionoideae</taxon>
        <taxon>50 kb inversion clade</taxon>
        <taxon>NPAAA clade</taxon>
        <taxon>indigoferoid/millettioid clade</taxon>
        <taxon>Phaseoleae</taxon>
        <taxon>Cajanus</taxon>
    </lineage>
</organism>
<feature type="domain" description="Putative plant transposon protein" evidence="2">
    <location>
        <begin position="2"/>
        <end position="194"/>
    </location>
</feature>
<keyword evidence="4" id="KW-1185">Reference proteome</keyword>
<evidence type="ECO:0000313" key="3">
    <source>
        <dbReference type="EMBL" id="KYP31776.1"/>
    </source>
</evidence>
<dbReference type="InterPro" id="IPR046796">
    <property type="entry name" value="Transposase_32_dom"/>
</dbReference>
<accession>A0A151QNC4</accession>
<protein>
    <recommendedName>
        <fullName evidence="2">Putative plant transposon protein domain-containing protein</fullName>
    </recommendedName>
</protein>
<feature type="compositionally biased region" description="Acidic residues" evidence="1">
    <location>
        <begin position="323"/>
        <end position="342"/>
    </location>
</feature>
<feature type="region of interest" description="Disordered" evidence="1">
    <location>
        <begin position="300"/>
        <end position="342"/>
    </location>
</feature>
<name>A0A151QNC4_CAJCA</name>
<evidence type="ECO:0000256" key="1">
    <source>
        <dbReference type="SAM" id="MobiDB-lite"/>
    </source>
</evidence>
<proteinExistence type="predicted"/>
<sequence>MRLTDLPEKYNEKNVKEFYANAWPIRRDSEVIKKYWVRGRWIPYDRDAINKLLGEPMVLREGRSCSYQFIKSSRHGFNNLEVAKLLCLLGQSYKSNRGFARCIMRGKKTKIAKVWMTFLFANVTPTTHVSDIRISRAHLLYTILHSHAYRVDIATIISDEMYQFVTSSPSKKAISAKPLGFLALITALCKAHGVVIPAKPLTKIRGPINATFIDKFCNNQTTKAPTAPVPPRHPPMRPVISPMEQRLSTQIREHFGAIHRGLDRLNESCYRFTLHQYQQDSNPFSWPTPEQFTSICSWPEDRPIHQEEVEPEVVNDKVGGNDQQDEENEADSEEGTEDEEGY</sequence>
<dbReference type="OMA" id="FARCIMR"/>
<reference evidence="3" key="1">
    <citation type="journal article" date="2012" name="Nat. Biotechnol.">
        <title>Draft genome sequence of pigeonpea (Cajanus cajan), an orphan legume crop of resource-poor farmers.</title>
        <authorList>
            <person name="Varshney R.K."/>
            <person name="Chen W."/>
            <person name="Li Y."/>
            <person name="Bharti A.K."/>
            <person name="Saxena R.K."/>
            <person name="Schlueter J.A."/>
            <person name="Donoghue M.T."/>
            <person name="Azam S."/>
            <person name="Fan G."/>
            <person name="Whaley A.M."/>
            <person name="Farmer A.D."/>
            <person name="Sheridan J."/>
            <person name="Iwata A."/>
            <person name="Tuteja R."/>
            <person name="Penmetsa R.V."/>
            <person name="Wu W."/>
            <person name="Upadhyaya H.D."/>
            <person name="Yang S.P."/>
            <person name="Shah T."/>
            <person name="Saxena K.B."/>
            <person name="Michael T."/>
            <person name="McCombie W.R."/>
            <person name="Yang B."/>
            <person name="Zhang G."/>
            <person name="Yang H."/>
            <person name="Wang J."/>
            <person name="Spillane C."/>
            <person name="Cook D.R."/>
            <person name="May G.D."/>
            <person name="Xu X."/>
            <person name="Jackson S.A."/>
        </authorList>
    </citation>
    <scope>NUCLEOTIDE SEQUENCE [LARGE SCALE GENOMIC DNA]</scope>
</reference>
<dbReference type="Pfam" id="PF20167">
    <property type="entry name" value="Transposase_32"/>
    <property type="match status" value="1"/>
</dbReference>